<organism evidence="5 6">
    <name type="scientific">Fusarium sporotrichioides</name>
    <dbReference type="NCBI Taxonomy" id="5514"/>
    <lineage>
        <taxon>Eukaryota</taxon>
        <taxon>Fungi</taxon>
        <taxon>Dikarya</taxon>
        <taxon>Ascomycota</taxon>
        <taxon>Pezizomycotina</taxon>
        <taxon>Sordariomycetes</taxon>
        <taxon>Hypocreomycetidae</taxon>
        <taxon>Hypocreales</taxon>
        <taxon>Nectriaceae</taxon>
        <taxon>Fusarium</taxon>
    </lineage>
</organism>
<dbReference type="Gene3D" id="1.10.600.10">
    <property type="entry name" value="Farnesyl Diphosphate Synthase"/>
    <property type="match status" value="2"/>
</dbReference>
<dbReference type="AlphaFoldDB" id="A0A395RSP7"/>
<comment type="caution">
    <text evidence="5">The sequence shown here is derived from an EMBL/GenBank/DDBJ whole genome shotgun (WGS) entry which is preliminary data.</text>
</comment>
<dbReference type="GO" id="GO:0008299">
    <property type="term" value="P:isoprenoid biosynthetic process"/>
    <property type="evidence" value="ECO:0007669"/>
    <property type="project" value="InterPro"/>
</dbReference>
<keyword evidence="3" id="KW-0460">Magnesium</keyword>
<name>A0A395RSP7_FUSSP</name>
<dbReference type="Pfam" id="PF00348">
    <property type="entry name" value="polyprenyl_synt"/>
    <property type="match status" value="1"/>
</dbReference>
<protein>
    <submittedName>
        <fullName evidence="5">Geranylgeranyl pyrophosphate synthase</fullName>
    </submittedName>
</protein>
<evidence type="ECO:0000256" key="4">
    <source>
        <dbReference type="SAM" id="Coils"/>
    </source>
</evidence>
<dbReference type="InterPro" id="IPR008949">
    <property type="entry name" value="Isoprenoid_synthase_dom_sf"/>
</dbReference>
<dbReference type="InterPro" id="IPR000092">
    <property type="entry name" value="Polyprenyl_synt"/>
</dbReference>
<evidence type="ECO:0000256" key="1">
    <source>
        <dbReference type="ARBA" id="ARBA00022679"/>
    </source>
</evidence>
<evidence type="ECO:0000313" key="5">
    <source>
        <dbReference type="EMBL" id="RGP63178.1"/>
    </source>
</evidence>
<dbReference type="GO" id="GO:0046165">
    <property type="term" value="P:alcohol biosynthetic process"/>
    <property type="evidence" value="ECO:0007669"/>
    <property type="project" value="UniProtKB-ARBA"/>
</dbReference>
<keyword evidence="1" id="KW-0808">Transferase</keyword>
<accession>A0A395RSP7</accession>
<gene>
    <name evidence="5" type="ORF">FSPOR_8760</name>
</gene>
<reference evidence="5 6" key="1">
    <citation type="journal article" date="2018" name="PLoS Pathog.">
        <title>Evolution of structural diversity of trichothecenes, a family of toxins produced by plant pathogenic and entomopathogenic fungi.</title>
        <authorList>
            <person name="Proctor R.H."/>
            <person name="McCormick S.P."/>
            <person name="Kim H.S."/>
            <person name="Cardoza R.E."/>
            <person name="Stanley A.M."/>
            <person name="Lindo L."/>
            <person name="Kelly A."/>
            <person name="Brown D.W."/>
            <person name="Lee T."/>
            <person name="Vaughan M.M."/>
            <person name="Alexander N.J."/>
            <person name="Busman M."/>
            <person name="Gutierrez S."/>
        </authorList>
    </citation>
    <scope>NUCLEOTIDE SEQUENCE [LARGE SCALE GENOMIC DNA]</scope>
    <source>
        <strain evidence="5 6">NRRL 3299</strain>
    </source>
</reference>
<dbReference type="GO" id="GO:0043386">
    <property type="term" value="P:mycotoxin biosynthetic process"/>
    <property type="evidence" value="ECO:0007669"/>
    <property type="project" value="UniProtKB-ARBA"/>
</dbReference>
<dbReference type="PANTHER" id="PTHR12001">
    <property type="entry name" value="GERANYLGERANYL PYROPHOSPHATE SYNTHASE"/>
    <property type="match status" value="1"/>
</dbReference>
<evidence type="ECO:0000313" key="6">
    <source>
        <dbReference type="Proteomes" id="UP000266152"/>
    </source>
</evidence>
<sequence>MANETFCEVEDISKYDTKGFFSGFKLLRSKFEWLANQAVYEFRLDWQHYVGDLASDYYGSCNPINGNIFSLAHPLCRPERVKIATYVVELGFFQDDVMEHTAKGHPQSQPYADDFSMGEAEKVLGLRSGVKQLLAKLFLELETIDPICSAPVIDKWKEWMTSQRELRPTFESFDNYLDFRVMDAANAFIAALLLFGLGFTLTDEEHEMLAPIIHPCYAALALTNDYFSFNKECDESQKSKDYEFTNATKVLMDLEGLDADAAKDLVKQKANSYAVRLCLYLDALSFEMMGNLIWNLNCPRYHPENRYNDPNAGLENVMTAELRGIAPSEGSPWHNKLLHSVWKHNEGTHESPWSSPKASSLCRYLKAPFEYISSCPGKGVRREFIDALNLWAKLPNDAILGVQGVIDQLHIASLMIDDIQDGSKLRRGSPSAHEVFGIPQTINATSFAIIDAIEKARRLSIPHAADITTKQLHDIFIGQSYDLYWTRHSITPSESEYVQMVRKKTGGPFQLITELMCHNLSEGLRGMLHEFVNVLAVFFQIRDDYQNLTSTEYTMKKGELEDLDEGKFSFILVHHFNSKPDRSIVYELLRQRHLQGGLSKASKLLIMDELKRSKSIEYTLDTLKKLEEQCENLLGKIEDITQERNWVLRYLLHRLRLSSLEA</sequence>
<keyword evidence="6" id="KW-1185">Reference proteome</keyword>
<dbReference type="PROSITE" id="PS00723">
    <property type="entry name" value="POLYPRENYL_SYNTHASE_1"/>
    <property type="match status" value="1"/>
</dbReference>
<proteinExistence type="predicted"/>
<dbReference type="STRING" id="5514.A0A395RSP7"/>
<dbReference type="SUPFAM" id="SSF48576">
    <property type="entry name" value="Terpenoid synthases"/>
    <property type="match status" value="2"/>
</dbReference>
<evidence type="ECO:0000256" key="3">
    <source>
        <dbReference type="ARBA" id="ARBA00022842"/>
    </source>
</evidence>
<evidence type="ECO:0000256" key="2">
    <source>
        <dbReference type="ARBA" id="ARBA00022723"/>
    </source>
</evidence>
<feature type="coiled-coil region" evidence="4">
    <location>
        <begin position="616"/>
        <end position="643"/>
    </location>
</feature>
<dbReference type="GO" id="GO:0046872">
    <property type="term" value="F:metal ion binding"/>
    <property type="evidence" value="ECO:0007669"/>
    <property type="project" value="UniProtKB-KW"/>
</dbReference>
<dbReference type="InterPro" id="IPR033749">
    <property type="entry name" value="Polyprenyl_synt_CS"/>
</dbReference>
<keyword evidence="2" id="KW-0479">Metal-binding</keyword>
<dbReference type="PANTHER" id="PTHR12001:SF72">
    <property type="entry name" value="THIJ_PFPI FAMILY PROTEIN (AFU_ORTHOLOGUE AFUA_3G01210)-RELATED"/>
    <property type="match status" value="1"/>
</dbReference>
<keyword evidence="4" id="KW-0175">Coiled coil</keyword>
<dbReference type="EMBL" id="PXOF01000135">
    <property type="protein sequence ID" value="RGP63178.1"/>
    <property type="molecule type" value="Genomic_DNA"/>
</dbReference>
<dbReference type="Pfam" id="PF19086">
    <property type="entry name" value="Terpene_syn_C_2"/>
    <property type="match status" value="1"/>
</dbReference>
<dbReference type="GO" id="GO:0004659">
    <property type="term" value="F:prenyltransferase activity"/>
    <property type="evidence" value="ECO:0007669"/>
    <property type="project" value="InterPro"/>
</dbReference>
<dbReference type="Proteomes" id="UP000266152">
    <property type="component" value="Unassembled WGS sequence"/>
</dbReference>